<evidence type="ECO:0000256" key="5">
    <source>
        <dbReference type="SAM" id="Phobius"/>
    </source>
</evidence>
<dbReference type="AlphaFoldDB" id="A0A4R8WXV5"/>
<dbReference type="EMBL" id="SOFP01000016">
    <property type="protein sequence ID" value="TFC18917.1"/>
    <property type="molecule type" value="Genomic_DNA"/>
</dbReference>
<evidence type="ECO:0000256" key="2">
    <source>
        <dbReference type="ARBA" id="ARBA00022692"/>
    </source>
</evidence>
<feature type="transmembrane region" description="Helical" evidence="5">
    <location>
        <begin position="77"/>
        <end position="100"/>
    </location>
</feature>
<evidence type="ECO:0000256" key="4">
    <source>
        <dbReference type="ARBA" id="ARBA00023136"/>
    </source>
</evidence>
<proteinExistence type="predicted"/>
<keyword evidence="7" id="KW-1185">Reference proteome</keyword>
<keyword evidence="3 5" id="KW-1133">Transmembrane helix</keyword>
<comment type="subcellular location">
    <subcellularLocation>
        <location evidence="1">Membrane</location>
        <topology evidence="1">Multi-pass membrane protein</topology>
    </subcellularLocation>
</comment>
<keyword evidence="4 5" id="KW-0472">Membrane</keyword>
<evidence type="ECO:0000256" key="1">
    <source>
        <dbReference type="ARBA" id="ARBA00004141"/>
    </source>
</evidence>
<dbReference type="Pfam" id="PF07681">
    <property type="entry name" value="DoxX"/>
    <property type="match status" value="1"/>
</dbReference>
<organism evidence="6 7">
    <name type="scientific">Cryobacterium algoritolerans</name>
    <dbReference type="NCBI Taxonomy" id="1259184"/>
    <lineage>
        <taxon>Bacteria</taxon>
        <taxon>Bacillati</taxon>
        <taxon>Actinomycetota</taxon>
        <taxon>Actinomycetes</taxon>
        <taxon>Micrococcales</taxon>
        <taxon>Microbacteriaceae</taxon>
        <taxon>Cryobacterium</taxon>
    </lineage>
</organism>
<keyword evidence="2 5" id="KW-0812">Transmembrane</keyword>
<evidence type="ECO:0000313" key="7">
    <source>
        <dbReference type="Proteomes" id="UP000298412"/>
    </source>
</evidence>
<name>A0A4R8WXV5_9MICO</name>
<dbReference type="PANTHER" id="PTHR36974">
    <property type="entry name" value="MEMBRANE PROTEIN-RELATED"/>
    <property type="match status" value="1"/>
</dbReference>
<dbReference type="RefSeq" id="WP_134565364.1">
    <property type="nucleotide sequence ID" value="NZ_SOFP01000016.1"/>
</dbReference>
<reference evidence="6 7" key="1">
    <citation type="submission" date="2019-03" db="EMBL/GenBank/DDBJ databases">
        <title>Genomics of glacier-inhabiting Cryobacterium strains.</title>
        <authorList>
            <person name="Liu Q."/>
            <person name="Xin Y.-H."/>
        </authorList>
    </citation>
    <scope>NUCLEOTIDE SEQUENCE [LARGE SCALE GENOMIC DNA]</scope>
    <source>
        <strain evidence="6 7">MDT1-3</strain>
    </source>
</reference>
<feature type="transmembrane region" description="Helical" evidence="5">
    <location>
        <begin position="112"/>
        <end position="134"/>
    </location>
</feature>
<protein>
    <submittedName>
        <fullName evidence="6">DoxX family membrane protein</fullName>
    </submittedName>
</protein>
<sequence length="138" mass="14558">MSSVTLTDLQTVLRLLLAVVFIGAGVTHFLPSVQRTMAAMIPPRLRSTGILNPRALVILTGLCEIAGGLGLLYRPLIVTSGICLIVFLVAVFPANAFAARHPERFGRIAIPLVPRLVGQALLVAMIALAIVPVATAQV</sequence>
<feature type="transmembrane region" description="Helical" evidence="5">
    <location>
        <begin position="12"/>
        <end position="30"/>
    </location>
</feature>
<dbReference type="Proteomes" id="UP000298412">
    <property type="component" value="Unassembled WGS sequence"/>
</dbReference>
<feature type="transmembrane region" description="Helical" evidence="5">
    <location>
        <begin position="51"/>
        <end position="71"/>
    </location>
</feature>
<accession>A0A4R8WXV5</accession>
<dbReference type="OrthoDB" id="5120128at2"/>
<evidence type="ECO:0000313" key="6">
    <source>
        <dbReference type="EMBL" id="TFC18917.1"/>
    </source>
</evidence>
<gene>
    <name evidence="6" type="ORF">E3O19_03715</name>
</gene>
<evidence type="ECO:0000256" key="3">
    <source>
        <dbReference type="ARBA" id="ARBA00022989"/>
    </source>
</evidence>
<comment type="caution">
    <text evidence="6">The sequence shown here is derived from an EMBL/GenBank/DDBJ whole genome shotgun (WGS) entry which is preliminary data.</text>
</comment>
<dbReference type="GO" id="GO:0016020">
    <property type="term" value="C:membrane"/>
    <property type="evidence" value="ECO:0007669"/>
    <property type="project" value="UniProtKB-SubCell"/>
</dbReference>
<dbReference type="InterPro" id="IPR032808">
    <property type="entry name" value="DoxX"/>
</dbReference>
<dbReference type="PANTHER" id="PTHR36974:SF1">
    <property type="entry name" value="DOXX FAMILY MEMBRANE PROTEIN"/>
    <property type="match status" value="1"/>
</dbReference>